<keyword evidence="1" id="KW-0805">Transcription regulation</keyword>
<dbReference type="Pfam" id="PF07729">
    <property type="entry name" value="FCD"/>
    <property type="match status" value="1"/>
</dbReference>
<dbReference type="EMBL" id="JAJOZR010000001">
    <property type="protein sequence ID" value="MCD7107528.1"/>
    <property type="molecule type" value="Genomic_DNA"/>
</dbReference>
<dbReference type="InterPro" id="IPR000524">
    <property type="entry name" value="Tscrpt_reg_HTH_GntR"/>
</dbReference>
<evidence type="ECO:0000313" key="5">
    <source>
        <dbReference type="EMBL" id="MCD7107528.1"/>
    </source>
</evidence>
<feature type="domain" description="HTH gntR-type" evidence="4">
    <location>
        <begin position="24"/>
        <end position="92"/>
    </location>
</feature>
<dbReference type="InterPro" id="IPR036390">
    <property type="entry name" value="WH_DNA-bd_sf"/>
</dbReference>
<dbReference type="PROSITE" id="PS50949">
    <property type="entry name" value="HTH_GNTR"/>
    <property type="match status" value="1"/>
</dbReference>
<evidence type="ECO:0000256" key="3">
    <source>
        <dbReference type="ARBA" id="ARBA00023163"/>
    </source>
</evidence>
<dbReference type="SMART" id="SM00895">
    <property type="entry name" value="FCD"/>
    <property type="match status" value="1"/>
</dbReference>
<keyword evidence="2" id="KW-0238">DNA-binding</keyword>
<dbReference type="InterPro" id="IPR011711">
    <property type="entry name" value="GntR_C"/>
</dbReference>
<dbReference type="Gene3D" id="1.10.10.10">
    <property type="entry name" value="Winged helix-like DNA-binding domain superfamily/Winged helix DNA-binding domain"/>
    <property type="match status" value="1"/>
</dbReference>
<dbReference type="GO" id="GO:0003700">
    <property type="term" value="F:DNA-binding transcription factor activity"/>
    <property type="evidence" value="ECO:0007669"/>
    <property type="project" value="InterPro"/>
</dbReference>
<dbReference type="PANTHER" id="PTHR43537">
    <property type="entry name" value="TRANSCRIPTIONAL REGULATOR, GNTR FAMILY"/>
    <property type="match status" value="1"/>
</dbReference>
<dbReference type="Gene3D" id="1.20.120.530">
    <property type="entry name" value="GntR ligand-binding domain-like"/>
    <property type="match status" value="1"/>
</dbReference>
<dbReference type="SUPFAM" id="SSF48008">
    <property type="entry name" value="GntR ligand-binding domain-like"/>
    <property type="match status" value="1"/>
</dbReference>
<evidence type="ECO:0000259" key="4">
    <source>
        <dbReference type="PROSITE" id="PS50949"/>
    </source>
</evidence>
<dbReference type="AlphaFoldDB" id="A0A9X1NNJ0"/>
<protein>
    <submittedName>
        <fullName evidence="5">FadR family transcriptional regulator</fullName>
    </submittedName>
</protein>
<dbReference type="GO" id="GO:0003677">
    <property type="term" value="F:DNA binding"/>
    <property type="evidence" value="ECO:0007669"/>
    <property type="project" value="UniProtKB-KW"/>
</dbReference>
<dbReference type="SMART" id="SM00345">
    <property type="entry name" value="HTH_GNTR"/>
    <property type="match status" value="1"/>
</dbReference>
<dbReference type="CDD" id="cd07377">
    <property type="entry name" value="WHTH_GntR"/>
    <property type="match status" value="1"/>
</dbReference>
<dbReference type="InterPro" id="IPR008920">
    <property type="entry name" value="TF_FadR/GntR_C"/>
</dbReference>
<gene>
    <name evidence="5" type="ORF">LRX75_00610</name>
</gene>
<sequence length="258" mass="28770">MRRPRERIASLPAAAGADISVKRPRVQKNVTRSLASDICADLFPPNGMLPTENDLCIRYGVSRTVIRESLKILESKGMVRGRSRIGTQIRPREAWNLLDRQVLEWIGPRIFDLDLLQSILDARRATEPFAAELAAERATVQEIAEIESAWQRMQDAEGDVEAFTAADVAFHTNLMKASHNQVFMQLSSIIQAALEFALHASNEAVDARGEAVDIHRALIEALRVRDKAAARDCSMRMLDLAARDLATALRKYPRTPSS</sequence>
<keyword evidence="6" id="KW-1185">Reference proteome</keyword>
<evidence type="ECO:0000313" key="6">
    <source>
        <dbReference type="Proteomes" id="UP001139089"/>
    </source>
</evidence>
<comment type="caution">
    <text evidence="5">The sequence shown here is derived from an EMBL/GenBank/DDBJ whole genome shotgun (WGS) entry which is preliminary data.</text>
</comment>
<dbReference type="RefSeq" id="WP_231811284.1">
    <property type="nucleotide sequence ID" value="NZ_JAJOZR010000001.1"/>
</dbReference>
<reference evidence="5" key="1">
    <citation type="submission" date="2021-12" db="EMBL/GenBank/DDBJ databases">
        <authorList>
            <person name="Li Y."/>
        </authorList>
    </citation>
    <scope>NUCLEOTIDE SEQUENCE</scope>
    <source>
        <strain evidence="5">DKSPLA3</strain>
    </source>
</reference>
<evidence type="ECO:0000256" key="2">
    <source>
        <dbReference type="ARBA" id="ARBA00023125"/>
    </source>
</evidence>
<dbReference type="InterPro" id="IPR036388">
    <property type="entry name" value="WH-like_DNA-bd_sf"/>
</dbReference>
<keyword evidence="3" id="KW-0804">Transcription</keyword>
<evidence type="ECO:0000256" key="1">
    <source>
        <dbReference type="ARBA" id="ARBA00023015"/>
    </source>
</evidence>
<proteinExistence type="predicted"/>
<dbReference type="PANTHER" id="PTHR43537:SF44">
    <property type="entry name" value="GNTR FAMILY REGULATORY PROTEIN"/>
    <property type="match status" value="1"/>
</dbReference>
<accession>A0A9X1NNJ0</accession>
<organism evidence="5 6">
    <name type="scientific">Rhizobium quercicola</name>
    <dbReference type="NCBI Taxonomy" id="2901226"/>
    <lineage>
        <taxon>Bacteria</taxon>
        <taxon>Pseudomonadati</taxon>
        <taxon>Pseudomonadota</taxon>
        <taxon>Alphaproteobacteria</taxon>
        <taxon>Hyphomicrobiales</taxon>
        <taxon>Rhizobiaceae</taxon>
        <taxon>Rhizobium/Agrobacterium group</taxon>
        <taxon>Rhizobium</taxon>
    </lineage>
</organism>
<dbReference type="Pfam" id="PF00392">
    <property type="entry name" value="GntR"/>
    <property type="match status" value="1"/>
</dbReference>
<dbReference type="SUPFAM" id="SSF46785">
    <property type="entry name" value="Winged helix' DNA-binding domain"/>
    <property type="match status" value="1"/>
</dbReference>
<dbReference type="Proteomes" id="UP001139089">
    <property type="component" value="Unassembled WGS sequence"/>
</dbReference>
<name>A0A9X1NNJ0_9HYPH</name>
<dbReference type="PRINTS" id="PR00035">
    <property type="entry name" value="HTHGNTR"/>
</dbReference>